<protein>
    <submittedName>
        <fullName evidence="2">ABC-three component system protein</fullName>
    </submittedName>
</protein>
<dbReference type="InterPro" id="IPR046919">
    <property type="entry name" value="ABC-3C_CTD10"/>
</dbReference>
<name>A0ABV5XX79_ARTRM</name>
<comment type="caution">
    <text evidence="2">The sequence shown here is derived from an EMBL/GenBank/DDBJ whole genome shotgun (WGS) entry which is preliminary data.</text>
</comment>
<dbReference type="Proteomes" id="UP001589702">
    <property type="component" value="Unassembled WGS sequence"/>
</dbReference>
<evidence type="ECO:0000313" key="3">
    <source>
        <dbReference type="Proteomes" id="UP001589702"/>
    </source>
</evidence>
<sequence>MLPHTGATSAWSDWYRCCHDDRFAQSQGTDFEHYVTQALSIIHGPDFINPLPKGQLGDFGCDGITGDGDIAYACFGYLPNRASEKALAVKVASDFTRAKEMWPTFGSWRFVSNVGMGPLATQALISINREHKIGSVRAIKATSFDRDRFWNELLLPLTAPELDKIFPGVPHAQNIQLQDLVPLLDKLGQAGLQGTEDAPEGAVPPQKMEFNKLSRRVQLEFSNARVHMPAIRDWFAGHSDPTLRDAQGVRFREIYLDVRRSATNSNEVVERLYISLGGQNFRLDDDLANAVYAVTAFFFDECDIFELPPENWTMEQV</sequence>
<gene>
    <name evidence="2" type="ORF">ACFFP1_05310</name>
</gene>
<proteinExistence type="predicted"/>
<accession>A0ABV5XX79</accession>
<keyword evidence="3" id="KW-1185">Reference proteome</keyword>
<evidence type="ECO:0000259" key="1">
    <source>
        <dbReference type="Pfam" id="PF20275"/>
    </source>
</evidence>
<dbReference type="RefSeq" id="WP_234748559.1">
    <property type="nucleotide sequence ID" value="NZ_BAAAWN010000001.1"/>
</dbReference>
<dbReference type="Pfam" id="PF20275">
    <property type="entry name" value="CTD10"/>
    <property type="match status" value="1"/>
</dbReference>
<feature type="domain" description="ABC-three component systems C-terminal" evidence="1">
    <location>
        <begin position="179"/>
        <end position="306"/>
    </location>
</feature>
<reference evidence="2 3" key="1">
    <citation type="submission" date="2024-09" db="EMBL/GenBank/DDBJ databases">
        <authorList>
            <person name="Sun Q."/>
            <person name="Mori K."/>
        </authorList>
    </citation>
    <scope>NUCLEOTIDE SEQUENCE [LARGE SCALE GENOMIC DNA]</scope>
    <source>
        <strain evidence="2 3">JCM 1334</strain>
    </source>
</reference>
<organism evidence="2 3">
    <name type="scientific">Arthrobacter ramosus</name>
    <dbReference type="NCBI Taxonomy" id="1672"/>
    <lineage>
        <taxon>Bacteria</taxon>
        <taxon>Bacillati</taxon>
        <taxon>Actinomycetota</taxon>
        <taxon>Actinomycetes</taxon>
        <taxon>Micrococcales</taxon>
        <taxon>Micrococcaceae</taxon>
        <taxon>Arthrobacter</taxon>
    </lineage>
</organism>
<dbReference type="EMBL" id="JBHMBC010000007">
    <property type="protein sequence ID" value="MFB9818914.1"/>
    <property type="molecule type" value="Genomic_DNA"/>
</dbReference>
<evidence type="ECO:0000313" key="2">
    <source>
        <dbReference type="EMBL" id="MFB9818914.1"/>
    </source>
</evidence>